<dbReference type="InterPro" id="IPR012337">
    <property type="entry name" value="RNaseH-like_sf"/>
</dbReference>
<feature type="domain" description="Reverse transcriptase zinc-binding" evidence="2">
    <location>
        <begin position="177"/>
        <end position="269"/>
    </location>
</feature>
<dbReference type="Pfam" id="PF13966">
    <property type="entry name" value="zf-RVT"/>
    <property type="match status" value="1"/>
</dbReference>
<dbReference type="Pfam" id="PF13456">
    <property type="entry name" value="RVT_3"/>
    <property type="match status" value="1"/>
</dbReference>
<organism evidence="3 4">
    <name type="scientific">Acer saccharum</name>
    <name type="common">Sugar maple</name>
    <dbReference type="NCBI Taxonomy" id="4024"/>
    <lineage>
        <taxon>Eukaryota</taxon>
        <taxon>Viridiplantae</taxon>
        <taxon>Streptophyta</taxon>
        <taxon>Embryophyta</taxon>
        <taxon>Tracheophyta</taxon>
        <taxon>Spermatophyta</taxon>
        <taxon>Magnoliopsida</taxon>
        <taxon>eudicotyledons</taxon>
        <taxon>Gunneridae</taxon>
        <taxon>Pentapetalae</taxon>
        <taxon>rosids</taxon>
        <taxon>malvids</taxon>
        <taxon>Sapindales</taxon>
        <taxon>Sapindaceae</taxon>
        <taxon>Hippocastanoideae</taxon>
        <taxon>Acereae</taxon>
        <taxon>Acer</taxon>
    </lineage>
</organism>
<dbReference type="InterPro" id="IPR036397">
    <property type="entry name" value="RNaseH_sf"/>
</dbReference>
<dbReference type="AlphaFoldDB" id="A0AA39TP84"/>
<evidence type="ECO:0000313" key="4">
    <source>
        <dbReference type="Proteomes" id="UP001168877"/>
    </source>
</evidence>
<keyword evidence="4" id="KW-1185">Reference proteome</keyword>
<sequence>MCWSRWENLCKPKAVGGLGFRDLSLFNRSLLAKQAWRVLKSPNSLITKIFKSKYFNHTDFLHASAKIGCSHVWRSIMWGKKLLLEGLRWRVGNGTGIKVFSDPWIPRPSSFKPISSNIDSDLRVSDLIDAERHCWDIQKLDSIFLPIDKEVILSIPISVRGGDDCLSWHYDKNGIFTVKSGYWLALNLSIKNQPSPSSISQKWWKGLWHLDIPPKIKMFIWRVCSNALPNLYNLWIRKVVDDPVCFRCRNHAETVSHALFWCPASRKVWRCSAFSNIISAFKKFSGFDTLIGLFCWLDKADFSLVCVISWSIWNDRNEALHGGFVKPAEHIVSNAGDLLLEYQNTGKALHINPKDAVTAHKTWLAPPPGLLKLNTDVSFREGSDLMGIGAAIRNSSGKVVAAVSKPFLGKFSVELGELIALREGLLLAKRHDVDANIVELDSVNAIAAINSDKIHLGDAMFIISDIQALCREVGVQYCKASPRDTNRFAHMLANLPFSSGEELQWRDTDPQCIFPVF</sequence>
<reference evidence="3" key="1">
    <citation type="journal article" date="2022" name="Plant J.">
        <title>Strategies of tolerance reflected in two North American maple genomes.</title>
        <authorList>
            <person name="McEvoy S.L."/>
            <person name="Sezen U.U."/>
            <person name="Trouern-Trend A."/>
            <person name="McMahon S.M."/>
            <person name="Schaberg P.G."/>
            <person name="Yang J."/>
            <person name="Wegrzyn J.L."/>
            <person name="Swenson N.G."/>
        </authorList>
    </citation>
    <scope>NUCLEOTIDE SEQUENCE</scope>
    <source>
        <strain evidence="3">NS2018</strain>
    </source>
</reference>
<dbReference type="InterPro" id="IPR053151">
    <property type="entry name" value="RNase_H-like"/>
</dbReference>
<dbReference type="EMBL" id="JAUESC010000001">
    <property type="protein sequence ID" value="KAK0606918.1"/>
    <property type="molecule type" value="Genomic_DNA"/>
</dbReference>
<gene>
    <name evidence="3" type="ORF">LWI29_006286</name>
</gene>
<evidence type="ECO:0000313" key="3">
    <source>
        <dbReference type="EMBL" id="KAK0606918.1"/>
    </source>
</evidence>
<dbReference type="CDD" id="cd06222">
    <property type="entry name" value="RNase_H_like"/>
    <property type="match status" value="1"/>
</dbReference>
<proteinExistence type="predicted"/>
<dbReference type="InterPro" id="IPR002156">
    <property type="entry name" value="RNaseH_domain"/>
</dbReference>
<dbReference type="InterPro" id="IPR044730">
    <property type="entry name" value="RNase_H-like_dom_plant"/>
</dbReference>
<dbReference type="PANTHER" id="PTHR47723:SF21">
    <property type="entry name" value="POLYNUCLEOTIDYL TRANSFERASE, RIBONUCLEASE H-LIKE SUPERFAMILY PROTEIN"/>
    <property type="match status" value="1"/>
</dbReference>
<dbReference type="PANTHER" id="PTHR47723">
    <property type="entry name" value="OS05G0353850 PROTEIN"/>
    <property type="match status" value="1"/>
</dbReference>
<dbReference type="InterPro" id="IPR026960">
    <property type="entry name" value="RVT-Znf"/>
</dbReference>
<evidence type="ECO:0008006" key="5">
    <source>
        <dbReference type="Google" id="ProtNLM"/>
    </source>
</evidence>
<dbReference type="SUPFAM" id="SSF53098">
    <property type="entry name" value="Ribonuclease H-like"/>
    <property type="match status" value="1"/>
</dbReference>
<evidence type="ECO:0000259" key="1">
    <source>
        <dbReference type="Pfam" id="PF13456"/>
    </source>
</evidence>
<evidence type="ECO:0000259" key="2">
    <source>
        <dbReference type="Pfam" id="PF13966"/>
    </source>
</evidence>
<dbReference type="GO" id="GO:0004523">
    <property type="term" value="F:RNA-DNA hybrid ribonuclease activity"/>
    <property type="evidence" value="ECO:0007669"/>
    <property type="project" value="InterPro"/>
</dbReference>
<dbReference type="Gene3D" id="3.30.420.10">
    <property type="entry name" value="Ribonuclease H-like superfamily/Ribonuclease H"/>
    <property type="match status" value="1"/>
</dbReference>
<reference evidence="3" key="2">
    <citation type="submission" date="2023-06" db="EMBL/GenBank/DDBJ databases">
        <authorList>
            <person name="Swenson N.G."/>
            <person name="Wegrzyn J.L."/>
            <person name="Mcevoy S.L."/>
        </authorList>
    </citation>
    <scope>NUCLEOTIDE SEQUENCE</scope>
    <source>
        <strain evidence="3">NS2018</strain>
        <tissue evidence="3">Leaf</tissue>
    </source>
</reference>
<name>A0AA39TP84_ACESA</name>
<accession>A0AA39TP84</accession>
<dbReference type="GO" id="GO:0003676">
    <property type="term" value="F:nucleic acid binding"/>
    <property type="evidence" value="ECO:0007669"/>
    <property type="project" value="InterPro"/>
</dbReference>
<dbReference type="Proteomes" id="UP001168877">
    <property type="component" value="Unassembled WGS sequence"/>
</dbReference>
<feature type="domain" description="RNase H type-1" evidence="1">
    <location>
        <begin position="374"/>
        <end position="494"/>
    </location>
</feature>
<comment type="caution">
    <text evidence="3">The sequence shown here is derived from an EMBL/GenBank/DDBJ whole genome shotgun (WGS) entry which is preliminary data.</text>
</comment>
<protein>
    <recommendedName>
        <fullName evidence="5">RNase H type-1 domain-containing protein</fullName>
    </recommendedName>
</protein>